<protein>
    <recommendedName>
        <fullName evidence="6">Secreted protein</fullName>
    </recommendedName>
</protein>
<evidence type="ECO:0000313" key="4">
    <source>
        <dbReference type="Proteomes" id="UP000636800"/>
    </source>
</evidence>
<comment type="caution">
    <text evidence="2">The sequence shown here is derived from an EMBL/GenBank/DDBJ whole genome shotgun (WGS) entry which is preliminary data.</text>
</comment>
<evidence type="ECO:0008006" key="6">
    <source>
        <dbReference type="Google" id="ProtNLM"/>
    </source>
</evidence>
<evidence type="ECO:0000313" key="3">
    <source>
        <dbReference type="EMBL" id="KAG0464921.1"/>
    </source>
</evidence>
<feature type="signal peptide" evidence="1">
    <location>
        <begin position="1"/>
        <end position="24"/>
    </location>
</feature>
<accession>A0A835PZU2</accession>
<reference evidence="4 5" key="1">
    <citation type="journal article" date="2020" name="Nat. Food">
        <title>A phased Vanilla planifolia genome enables genetic improvement of flavour and production.</title>
        <authorList>
            <person name="Hasing T."/>
            <person name="Tang H."/>
            <person name="Brym M."/>
            <person name="Khazi F."/>
            <person name="Huang T."/>
            <person name="Chambers A.H."/>
        </authorList>
    </citation>
    <scope>NUCLEOTIDE SEQUENCE [LARGE SCALE GENOMIC DNA]</scope>
    <source>
        <tissue evidence="2">Leaf</tissue>
    </source>
</reference>
<organism evidence="2 4">
    <name type="scientific">Vanilla planifolia</name>
    <name type="common">Vanilla</name>
    <dbReference type="NCBI Taxonomy" id="51239"/>
    <lineage>
        <taxon>Eukaryota</taxon>
        <taxon>Viridiplantae</taxon>
        <taxon>Streptophyta</taxon>
        <taxon>Embryophyta</taxon>
        <taxon>Tracheophyta</taxon>
        <taxon>Spermatophyta</taxon>
        <taxon>Magnoliopsida</taxon>
        <taxon>Liliopsida</taxon>
        <taxon>Asparagales</taxon>
        <taxon>Orchidaceae</taxon>
        <taxon>Vanilloideae</taxon>
        <taxon>Vanilleae</taxon>
        <taxon>Vanilla</taxon>
    </lineage>
</organism>
<dbReference type="Proteomes" id="UP000636800">
    <property type="component" value="Chromosome 10"/>
</dbReference>
<dbReference type="EMBL" id="JADCNL010000010">
    <property type="protein sequence ID" value="KAG0463535.1"/>
    <property type="molecule type" value="Genomic_DNA"/>
</dbReference>
<evidence type="ECO:0000313" key="2">
    <source>
        <dbReference type="EMBL" id="KAG0463535.1"/>
    </source>
</evidence>
<keyword evidence="4" id="KW-1185">Reference proteome</keyword>
<dbReference type="EMBL" id="JADCNM010000010">
    <property type="protein sequence ID" value="KAG0464921.1"/>
    <property type="molecule type" value="Genomic_DNA"/>
</dbReference>
<name>A0A835PZU2_VANPL</name>
<keyword evidence="1" id="KW-0732">Signal</keyword>
<feature type="chain" id="PRO_5036240292" description="Secreted protein" evidence="1">
    <location>
        <begin position="25"/>
        <end position="117"/>
    </location>
</feature>
<dbReference type="AlphaFoldDB" id="A0A835PZU2"/>
<proteinExistence type="predicted"/>
<gene>
    <name evidence="3" type="ORF">HPP92_019085</name>
    <name evidence="2" type="ORF">HPP92_019604</name>
</gene>
<dbReference type="Proteomes" id="UP000639772">
    <property type="component" value="Chromosome 10"/>
</dbReference>
<sequence length="117" mass="12413">MAFPVCKMVMREMILGSLLCVCMGSGERGGSAVLRDNLAELPTVLTAFHQRPTPRLLLSVMQCGPSGRAAGTGALCATWARRGSLAASCIFRVRRARSGCSTQVHREATPADDGGIY</sequence>
<evidence type="ECO:0000313" key="5">
    <source>
        <dbReference type="Proteomes" id="UP000639772"/>
    </source>
</evidence>
<evidence type="ECO:0000256" key="1">
    <source>
        <dbReference type="SAM" id="SignalP"/>
    </source>
</evidence>